<keyword evidence="4 5" id="KW-0472">Membrane</keyword>
<comment type="caution">
    <text evidence="6">The sequence shown here is derived from an EMBL/GenBank/DDBJ whole genome shotgun (WGS) entry which is preliminary data.</text>
</comment>
<organism evidence="6 7">
    <name type="scientific">Extremus antarcticus</name>
    <dbReference type="NCBI Taxonomy" id="702011"/>
    <lineage>
        <taxon>Eukaryota</taxon>
        <taxon>Fungi</taxon>
        <taxon>Dikarya</taxon>
        <taxon>Ascomycota</taxon>
        <taxon>Pezizomycotina</taxon>
        <taxon>Dothideomycetes</taxon>
        <taxon>Dothideomycetidae</taxon>
        <taxon>Mycosphaerellales</taxon>
        <taxon>Extremaceae</taxon>
        <taxon>Extremus</taxon>
    </lineage>
</organism>
<dbReference type="Proteomes" id="UP001271007">
    <property type="component" value="Unassembled WGS sequence"/>
</dbReference>
<feature type="transmembrane region" description="Helical" evidence="5">
    <location>
        <begin position="189"/>
        <end position="208"/>
    </location>
</feature>
<dbReference type="InterPro" id="IPR005828">
    <property type="entry name" value="MFS_sugar_transport-like"/>
</dbReference>
<proteinExistence type="predicted"/>
<protein>
    <recommendedName>
        <fullName evidence="8">Major facilitator superfamily (MFS) profile domain-containing protein</fullName>
    </recommendedName>
</protein>
<comment type="subcellular location">
    <subcellularLocation>
        <location evidence="1">Membrane</location>
        <topology evidence="1">Multi-pass membrane protein</topology>
    </subcellularLocation>
</comment>
<keyword evidence="2 5" id="KW-0812">Transmembrane</keyword>
<name>A0AAJ0DMP6_9PEZI</name>
<keyword evidence="3 5" id="KW-1133">Transmembrane helix</keyword>
<evidence type="ECO:0000256" key="1">
    <source>
        <dbReference type="ARBA" id="ARBA00004141"/>
    </source>
</evidence>
<gene>
    <name evidence="6" type="ORF">LTR09_005500</name>
</gene>
<dbReference type="InterPro" id="IPR036259">
    <property type="entry name" value="MFS_trans_sf"/>
</dbReference>
<evidence type="ECO:0000256" key="4">
    <source>
        <dbReference type="ARBA" id="ARBA00023136"/>
    </source>
</evidence>
<keyword evidence="7" id="KW-1185">Reference proteome</keyword>
<dbReference type="EMBL" id="JAWDJX010000016">
    <property type="protein sequence ID" value="KAK3053331.1"/>
    <property type="molecule type" value="Genomic_DNA"/>
</dbReference>
<evidence type="ECO:0000256" key="2">
    <source>
        <dbReference type="ARBA" id="ARBA00022692"/>
    </source>
</evidence>
<dbReference type="PANTHER" id="PTHR48022:SF29">
    <property type="entry name" value="SUGAR TRANSPORTER, PUTATIVE (AFU_ORTHOLOGUE AFUA_6G14500)-RELATED"/>
    <property type="match status" value="1"/>
</dbReference>
<evidence type="ECO:0008006" key="8">
    <source>
        <dbReference type="Google" id="ProtNLM"/>
    </source>
</evidence>
<dbReference type="Gene3D" id="1.20.1250.20">
    <property type="entry name" value="MFS general substrate transporter like domains"/>
    <property type="match status" value="1"/>
</dbReference>
<accession>A0AAJ0DMP6</accession>
<feature type="transmembrane region" description="Helical" evidence="5">
    <location>
        <begin position="280"/>
        <end position="298"/>
    </location>
</feature>
<dbReference type="InterPro" id="IPR050360">
    <property type="entry name" value="MFS_Sugar_Transporters"/>
</dbReference>
<dbReference type="PANTHER" id="PTHR48022">
    <property type="entry name" value="PLASTIDIC GLUCOSE TRANSPORTER 4"/>
    <property type="match status" value="1"/>
</dbReference>
<dbReference type="AlphaFoldDB" id="A0AAJ0DMP6"/>
<feature type="transmembrane region" description="Helical" evidence="5">
    <location>
        <begin position="214"/>
        <end position="233"/>
    </location>
</feature>
<reference evidence="6" key="1">
    <citation type="submission" date="2023-04" db="EMBL/GenBank/DDBJ databases">
        <title>Black Yeasts Isolated from many extreme environments.</title>
        <authorList>
            <person name="Coleine C."/>
            <person name="Stajich J.E."/>
            <person name="Selbmann L."/>
        </authorList>
    </citation>
    <scope>NUCLEOTIDE SEQUENCE</scope>
    <source>
        <strain evidence="6">CCFEE 5312</strain>
    </source>
</reference>
<dbReference type="GO" id="GO:0016020">
    <property type="term" value="C:membrane"/>
    <property type="evidence" value="ECO:0007669"/>
    <property type="project" value="UniProtKB-SubCell"/>
</dbReference>
<feature type="transmembrane region" description="Helical" evidence="5">
    <location>
        <begin position="33"/>
        <end position="56"/>
    </location>
</feature>
<sequence>MSVINGLFNESWYAGAIIAAGTTLGTYSRPDNWAWRIPSLVQIVPSLLQLTFIWFIPESPRWLVSRDRHEEAFEILVKYHAEGDRESALVRAEFAEIQQTVKFEMENSKRRWMSSFSRQGTESERSSLSAPVHSPSSLEMVSYPKVLTTVNITDPGVQNRINLSLTCWNLITGCTSAFVTRVLRRRTQYLTAFIGMTIVFACWTGASADYAQTGNHYAAGAVVGMIFVYYMFYVDHNAPSTSSSPKFSRVGITQVFSRGASAFNQFVNPNAIDAIDWKYYIVYVVWLAIESIIIYFLYPETKGPALEELSRLFEDQDPMVKGRIDLEQSGEKTDVAQIEGQATR</sequence>
<evidence type="ECO:0000313" key="7">
    <source>
        <dbReference type="Proteomes" id="UP001271007"/>
    </source>
</evidence>
<evidence type="ECO:0000313" key="6">
    <source>
        <dbReference type="EMBL" id="KAK3053331.1"/>
    </source>
</evidence>
<dbReference type="Pfam" id="PF00083">
    <property type="entry name" value="Sugar_tr"/>
    <property type="match status" value="1"/>
</dbReference>
<dbReference type="SUPFAM" id="SSF103473">
    <property type="entry name" value="MFS general substrate transporter"/>
    <property type="match status" value="1"/>
</dbReference>
<evidence type="ECO:0000256" key="5">
    <source>
        <dbReference type="SAM" id="Phobius"/>
    </source>
</evidence>
<dbReference type="GO" id="GO:0005351">
    <property type="term" value="F:carbohydrate:proton symporter activity"/>
    <property type="evidence" value="ECO:0007669"/>
    <property type="project" value="TreeGrafter"/>
</dbReference>
<evidence type="ECO:0000256" key="3">
    <source>
        <dbReference type="ARBA" id="ARBA00022989"/>
    </source>
</evidence>